<keyword evidence="3" id="KW-1185">Reference proteome</keyword>
<feature type="region of interest" description="Disordered" evidence="1">
    <location>
        <begin position="77"/>
        <end position="117"/>
    </location>
</feature>
<dbReference type="AlphaFoldDB" id="A0A7J6CCZ3"/>
<dbReference type="PROSITE" id="PS51257">
    <property type="entry name" value="PROKAR_LIPOPROTEIN"/>
    <property type="match status" value="1"/>
</dbReference>
<protein>
    <submittedName>
        <fullName evidence="2">Uncharacterized protein</fullName>
    </submittedName>
</protein>
<reference evidence="2 3" key="1">
    <citation type="submission" date="2020-04" db="EMBL/GenBank/DDBJ databases">
        <title>Chromosome-level genome assembly of a cyprinid fish Onychostoma macrolepis by integration of Nanopore Sequencing, Bionano and Hi-C technology.</title>
        <authorList>
            <person name="Wang D."/>
        </authorList>
    </citation>
    <scope>NUCLEOTIDE SEQUENCE [LARGE SCALE GENOMIC DNA]</scope>
    <source>
        <strain evidence="2">SWU-2019</strain>
        <tissue evidence="2">Muscle</tissue>
    </source>
</reference>
<accession>A0A7J6CCZ3</accession>
<comment type="caution">
    <text evidence="2">The sequence shown here is derived from an EMBL/GenBank/DDBJ whole genome shotgun (WGS) entry which is preliminary data.</text>
</comment>
<sequence length="130" mass="13685">MPRSLEEVWISDSYVLCGRVSSPVAVTSSTGCAGNNAVGKGAGIHFDSLEHEALEDADLLERQRVLESGTRRCGPGVGTSIIGGARVPEDWSDDGVTENHGVPDGKNPLQPKKWRIGAQQTACKSVAGVE</sequence>
<dbReference type="EMBL" id="JAAMOB010000014">
    <property type="protein sequence ID" value="KAF4104961.1"/>
    <property type="molecule type" value="Genomic_DNA"/>
</dbReference>
<evidence type="ECO:0000313" key="2">
    <source>
        <dbReference type="EMBL" id="KAF4104961.1"/>
    </source>
</evidence>
<dbReference type="Proteomes" id="UP000579812">
    <property type="component" value="Unassembled WGS sequence"/>
</dbReference>
<organism evidence="2 3">
    <name type="scientific">Onychostoma macrolepis</name>
    <dbReference type="NCBI Taxonomy" id="369639"/>
    <lineage>
        <taxon>Eukaryota</taxon>
        <taxon>Metazoa</taxon>
        <taxon>Chordata</taxon>
        <taxon>Craniata</taxon>
        <taxon>Vertebrata</taxon>
        <taxon>Euteleostomi</taxon>
        <taxon>Actinopterygii</taxon>
        <taxon>Neopterygii</taxon>
        <taxon>Teleostei</taxon>
        <taxon>Ostariophysi</taxon>
        <taxon>Cypriniformes</taxon>
        <taxon>Cyprinidae</taxon>
        <taxon>Acrossocheilinae</taxon>
        <taxon>Onychostoma</taxon>
    </lineage>
</organism>
<proteinExistence type="predicted"/>
<gene>
    <name evidence="2" type="ORF">G5714_014292</name>
</gene>
<evidence type="ECO:0000256" key="1">
    <source>
        <dbReference type="SAM" id="MobiDB-lite"/>
    </source>
</evidence>
<name>A0A7J6CCZ3_9TELE</name>
<evidence type="ECO:0000313" key="3">
    <source>
        <dbReference type="Proteomes" id="UP000579812"/>
    </source>
</evidence>